<proteinExistence type="predicted"/>
<reference evidence="4" key="1">
    <citation type="submission" date="2017-02" db="UniProtKB">
        <authorList>
            <consortium name="WormBaseParasite"/>
        </authorList>
    </citation>
    <scope>IDENTIFICATION</scope>
</reference>
<accession>A0A0M3K5W1</accession>
<feature type="compositionally biased region" description="Polar residues" evidence="1">
    <location>
        <begin position="19"/>
        <end position="34"/>
    </location>
</feature>
<reference evidence="2 3" key="2">
    <citation type="submission" date="2018-11" db="EMBL/GenBank/DDBJ databases">
        <authorList>
            <consortium name="Pathogen Informatics"/>
        </authorList>
    </citation>
    <scope>NUCLEOTIDE SEQUENCE [LARGE SCALE GENOMIC DNA]</scope>
</reference>
<feature type="compositionally biased region" description="Polar residues" evidence="1">
    <location>
        <begin position="47"/>
        <end position="57"/>
    </location>
</feature>
<dbReference type="OrthoDB" id="5919374at2759"/>
<dbReference type="EMBL" id="UYRR01032539">
    <property type="protein sequence ID" value="VDK55965.1"/>
    <property type="molecule type" value="Genomic_DNA"/>
</dbReference>
<feature type="compositionally biased region" description="Basic and acidic residues" evidence="1">
    <location>
        <begin position="35"/>
        <end position="46"/>
    </location>
</feature>
<evidence type="ECO:0000313" key="4">
    <source>
        <dbReference type="WBParaSite" id="ASIM_0001635201-mRNA-1"/>
    </source>
</evidence>
<evidence type="ECO:0000256" key="1">
    <source>
        <dbReference type="SAM" id="MobiDB-lite"/>
    </source>
</evidence>
<evidence type="ECO:0000313" key="3">
    <source>
        <dbReference type="Proteomes" id="UP000267096"/>
    </source>
</evidence>
<name>A0A0M3K5W1_ANISI</name>
<evidence type="ECO:0000313" key="2">
    <source>
        <dbReference type="EMBL" id="VDK55965.1"/>
    </source>
</evidence>
<dbReference type="Proteomes" id="UP000267096">
    <property type="component" value="Unassembled WGS sequence"/>
</dbReference>
<organism evidence="4">
    <name type="scientific">Anisakis simplex</name>
    <name type="common">Herring worm</name>
    <dbReference type="NCBI Taxonomy" id="6269"/>
    <lineage>
        <taxon>Eukaryota</taxon>
        <taxon>Metazoa</taxon>
        <taxon>Ecdysozoa</taxon>
        <taxon>Nematoda</taxon>
        <taxon>Chromadorea</taxon>
        <taxon>Rhabditida</taxon>
        <taxon>Spirurina</taxon>
        <taxon>Ascaridomorpha</taxon>
        <taxon>Ascaridoidea</taxon>
        <taxon>Anisakidae</taxon>
        <taxon>Anisakis</taxon>
        <taxon>Anisakis simplex complex</taxon>
    </lineage>
</organism>
<protein>
    <submittedName>
        <fullName evidence="4">Nebulin</fullName>
    </submittedName>
</protein>
<gene>
    <name evidence="2" type="ORF">ASIM_LOCUS15759</name>
</gene>
<dbReference type="WBParaSite" id="ASIM_0001635201-mRNA-1">
    <property type="protein sequence ID" value="ASIM_0001635201-mRNA-1"/>
    <property type="gene ID" value="ASIM_0001635201"/>
</dbReference>
<keyword evidence="3" id="KW-1185">Reference proteome</keyword>
<feature type="region of interest" description="Disordered" evidence="1">
    <location>
        <begin position="1"/>
        <end position="72"/>
    </location>
</feature>
<dbReference type="AlphaFoldDB" id="A0A0M3K5W1"/>
<feature type="compositionally biased region" description="Basic and acidic residues" evidence="1">
    <location>
        <begin position="1"/>
        <end position="18"/>
    </location>
</feature>
<sequence>MQEYRRSHYEMKSHDSTSTERTTNRPYTSTSASKEISHYDSSKDNLQRSSQKQQPDHTVTTVVTSSGGEFDRKAEMAEVLPRGMVANTQANTEGTYMDREGRNVNYRRELATSVDPNRECSLLKEEERRIVETPLEPGIISRHVTTKYYKKKTVTDTTTTTTNAP</sequence>